<dbReference type="InterPro" id="IPR036890">
    <property type="entry name" value="HATPase_C_sf"/>
</dbReference>
<dbReference type="InterPro" id="IPR003594">
    <property type="entry name" value="HATPase_dom"/>
</dbReference>
<feature type="domain" description="Histidine kinase" evidence="9">
    <location>
        <begin position="16"/>
        <end position="215"/>
    </location>
</feature>
<dbReference type="InterPro" id="IPR004358">
    <property type="entry name" value="Sig_transdc_His_kin-like_C"/>
</dbReference>
<dbReference type="SMART" id="SM00387">
    <property type="entry name" value="HATPase_c"/>
    <property type="match status" value="1"/>
</dbReference>
<evidence type="ECO:0000256" key="3">
    <source>
        <dbReference type="ARBA" id="ARBA00022679"/>
    </source>
</evidence>
<keyword evidence="4" id="KW-0547">Nucleotide-binding</keyword>
<sequence length="245" mass="25552">MPHRMSSPAGPHSQRDTIHDLRNLFGIVASAAHLLETGSDRRASLIAAIETAASKGGALTSRLLEEPRRGPARTVDLAPVLTALAPLLGTIADGAPRVSTAPGPPQLPVQVDPLELESALLELATNARSAAGPAGRVVVRVRRVGSRLWLIVADTGAGMTAAALTAALCEHHPQAGRGSGLGIVQRFVRAAHGRLLIRTRPGRGTMIVMNLPMVLAMTVPSPAAGSRHPSNPEETFDENRQPVAA</sequence>
<evidence type="ECO:0000256" key="2">
    <source>
        <dbReference type="ARBA" id="ARBA00012438"/>
    </source>
</evidence>
<dbReference type="PANTHER" id="PTHR43065:SF46">
    <property type="entry name" value="C4-DICARBOXYLATE TRANSPORT SENSOR PROTEIN DCTB"/>
    <property type="match status" value="1"/>
</dbReference>
<comment type="caution">
    <text evidence="10">The sequence shown here is derived from an EMBL/GenBank/DDBJ whole genome shotgun (WGS) entry which is preliminary data.</text>
</comment>
<dbReference type="PROSITE" id="PS50109">
    <property type="entry name" value="HIS_KIN"/>
    <property type="match status" value="1"/>
</dbReference>
<evidence type="ECO:0000256" key="8">
    <source>
        <dbReference type="SAM" id="MobiDB-lite"/>
    </source>
</evidence>
<dbReference type="Gene3D" id="3.30.565.10">
    <property type="entry name" value="Histidine kinase-like ATPase, C-terminal domain"/>
    <property type="match status" value="1"/>
</dbReference>
<name>A0ABV7T019_9SPHN</name>
<evidence type="ECO:0000259" key="9">
    <source>
        <dbReference type="PROSITE" id="PS50109"/>
    </source>
</evidence>
<dbReference type="PANTHER" id="PTHR43065">
    <property type="entry name" value="SENSOR HISTIDINE KINASE"/>
    <property type="match status" value="1"/>
</dbReference>
<dbReference type="SUPFAM" id="SSF55874">
    <property type="entry name" value="ATPase domain of HSP90 chaperone/DNA topoisomerase II/histidine kinase"/>
    <property type="match status" value="1"/>
</dbReference>
<gene>
    <name evidence="10" type="ORF">ACFONA_12135</name>
</gene>
<keyword evidence="11" id="KW-1185">Reference proteome</keyword>
<evidence type="ECO:0000313" key="10">
    <source>
        <dbReference type="EMBL" id="MFC3580915.1"/>
    </source>
</evidence>
<evidence type="ECO:0000256" key="4">
    <source>
        <dbReference type="ARBA" id="ARBA00022741"/>
    </source>
</evidence>
<evidence type="ECO:0000256" key="1">
    <source>
        <dbReference type="ARBA" id="ARBA00000085"/>
    </source>
</evidence>
<reference evidence="11" key="1">
    <citation type="journal article" date="2019" name="Int. J. Syst. Evol. Microbiol.">
        <title>The Global Catalogue of Microorganisms (GCM) 10K type strain sequencing project: providing services to taxonomists for standard genome sequencing and annotation.</title>
        <authorList>
            <consortium name="The Broad Institute Genomics Platform"/>
            <consortium name="The Broad Institute Genome Sequencing Center for Infectious Disease"/>
            <person name="Wu L."/>
            <person name="Ma J."/>
        </authorList>
    </citation>
    <scope>NUCLEOTIDE SEQUENCE [LARGE SCALE GENOMIC DNA]</scope>
    <source>
        <strain evidence="11">KCTC 42739</strain>
    </source>
</reference>
<dbReference type="RefSeq" id="WP_261294278.1">
    <property type="nucleotide sequence ID" value="NZ_JANQBK010000005.1"/>
</dbReference>
<dbReference type="EMBL" id="JBHRXP010000007">
    <property type="protein sequence ID" value="MFC3580915.1"/>
    <property type="molecule type" value="Genomic_DNA"/>
</dbReference>
<dbReference type="InterPro" id="IPR005467">
    <property type="entry name" value="His_kinase_dom"/>
</dbReference>
<evidence type="ECO:0000256" key="5">
    <source>
        <dbReference type="ARBA" id="ARBA00022777"/>
    </source>
</evidence>
<protein>
    <recommendedName>
        <fullName evidence="2">histidine kinase</fullName>
        <ecNumber evidence="2">2.7.13.3</ecNumber>
    </recommendedName>
</protein>
<keyword evidence="3" id="KW-0808">Transferase</keyword>
<accession>A0ABV7T019</accession>
<organism evidence="10 11">
    <name type="scientific">Sphingomonas hylomeconis</name>
    <dbReference type="NCBI Taxonomy" id="1395958"/>
    <lineage>
        <taxon>Bacteria</taxon>
        <taxon>Pseudomonadati</taxon>
        <taxon>Pseudomonadota</taxon>
        <taxon>Alphaproteobacteria</taxon>
        <taxon>Sphingomonadales</taxon>
        <taxon>Sphingomonadaceae</taxon>
        <taxon>Sphingomonas</taxon>
    </lineage>
</organism>
<dbReference type="Proteomes" id="UP001595713">
    <property type="component" value="Unassembled WGS sequence"/>
</dbReference>
<keyword evidence="6" id="KW-0067">ATP-binding</keyword>
<dbReference type="EC" id="2.7.13.3" evidence="2"/>
<dbReference type="PRINTS" id="PR00344">
    <property type="entry name" value="BCTRLSENSOR"/>
</dbReference>
<dbReference type="Pfam" id="PF02518">
    <property type="entry name" value="HATPase_c"/>
    <property type="match status" value="1"/>
</dbReference>
<evidence type="ECO:0000256" key="6">
    <source>
        <dbReference type="ARBA" id="ARBA00022840"/>
    </source>
</evidence>
<keyword evidence="5 10" id="KW-0418">Kinase</keyword>
<evidence type="ECO:0000313" key="11">
    <source>
        <dbReference type="Proteomes" id="UP001595713"/>
    </source>
</evidence>
<dbReference type="GO" id="GO:0016301">
    <property type="term" value="F:kinase activity"/>
    <property type="evidence" value="ECO:0007669"/>
    <property type="project" value="UniProtKB-KW"/>
</dbReference>
<keyword evidence="7" id="KW-0902">Two-component regulatory system</keyword>
<proteinExistence type="predicted"/>
<evidence type="ECO:0000256" key="7">
    <source>
        <dbReference type="ARBA" id="ARBA00023012"/>
    </source>
</evidence>
<comment type="catalytic activity">
    <reaction evidence="1">
        <text>ATP + protein L-histidine = ADP + protein N-phospho-L-histidine.</text>
        <dbReference type="EC" id="2.7.13.3"/>
    </reaction>
</comment>
<feature type="region of interest" description="Disordered" evidence="8">
    <location>
        <begin position="221"/>
        <end position="245"/>
    </location>
</feature>